<comment type="similarity">
    <text evidence="2 9">Belongs to the RecN family.</text>
</comment>
<name>A0A0G3I3R7_LIBAF</name>
<proteinExistence type="inferred from homology"/>
<evidence type="ECO:0000256" key="9">
    <source>
        <dbReference type="PIRNR" id="PIRNR003128"/>
    </source>
</evidence>
<dbReference type="GO" id="GO:0005524">
    <property type="term" value="F:ATP binding"/>
    <property type="evidence" value="ECO:0007669"/>
    <property type="project" value="UniProtKB-KW"/>
</dbReference>
<feature type="domain" description="RecF/RecN/SMC N-terminal" evidence="11">
    <location>
        <begin position="5"/>
        <end position="508"/>
    </location>
</feature>
<dbReference type="STRING" id="1277257.G293_04480"/>
<dbReference type="GO" id="GO:0009432">
    <property type="term" value="P:SOS response"/>
    <property type="evidence" value="ECO:0007669"/>
    <property type="project" value="TreeGrafter"/>
</dbReference>
<reference evidence="12 13" key="1">
    <citation type="journal article" date="2015" name="Genome Announc.">
        <title>Complete Genome Sequence of 'Candidatus Liberibacter africanus,' a Bacterium Associated with Citrus Huanglongbing.</title>
        <authorList>
            <person name="Lin H."/>
            <person name="Pietersen G."/>
            <person name="Han C."/>
            <person name="Read D.A."/>
            <person name="Lou B."/>
            <person name="Gupta G."/>
            <person name="Civerolo E.L."/>
        </authorList>
    </citation>
    <scope>NUCLEOTIDE SEQUENCE [LARGE SCALE GENOMIC DNA]</scope>
    <source>
        <strain evidence="12 13">PTSAPSY</strain>
    </source>
</reference>
<evidence type="ECO:0000256" key="1">
    <source>
        <dbReference type="ARBA" id="ARBA00003618"/>
    </source>
</evidence>
<dbReference type="InterPro" id="IPR004604">
    <property type="entry name" value="DNA_recomb/repair_RecN"/>
</dbReference>
<dbReference type="OrthoDB" id="9806954at2"/>
<keyword evidence="4" id="KW-0547">Nucleotide-binding</keyword>
<dbReference type="NCBIfam" id="TIGR00634">
    <property type="entry name" value="recN"/>
    <property type="match status" value="1"/>
</dbReference>
<dbReference type="InterPro" id="IPR027417">
    <property type="entry name" value="P-loop_NTPase"/>
</dbReference>
<keyword evidence="10" id="KW-0175">Coiled coil</keyword>
<evidence type="ECO:0000256" key="6">
    <source>
        <dbReference type="ARBA" id="ARBA00022840"/>
    </source>
</evidence>
<dbReference type="PANTHER" id="PTHR11059:SF0">
    <property type="entry name" value="DNA REPAIR PROTEIN RECN"/>
    <property type="match status" value="1"/>
</dbReference>
<feature type="coiled-coil region" evidence="10">
    <location>
        <begin position="335"/>
        <end position="362"/>
    </location>
</feature>
<evidence type="ECO:0000313" key="12">
    <source>
        <dbReference type="EMBL" id="AKK20511.1"/>
    </source>
</evidence>
<comment type="function">
    <text evidence="1 9">May be involved in recombinational repair of damaged DNA.</text>
</comment>
<keyword evidence="5 9" id="KW-0227">DNA damage</keyword>
<evidence type="ECO:0000256" key="2">
    <source>
        <dbReference type="ARBA" id="ARBA00009441"/>
    </source>
</evidence>
<dbReference type="CDD" id="cd03241">
    <property type="entry name" value="ABC_RecN"/>
    <property type="match status" value="2"/>
</dbReference>
<dbReference type="FunFam" id="3.40.50.300:FF:000356">
    <property type="entry name" value="DNA repair protein RecN"/>
    <property type="match status" value="1"/>
</dbReference>
<dbReference type="Proteomes" id="UP000035503">
    <property type="component" value="Chromosome"/>
</dbReference>
<dbReference type="KEGG" id="lau:G293_04480"/>
<dbReference type="GO" id="GO:0006310">
    <property type="term" value="P:DNA recombination"/>
    <property type="evidence" value="ECO:0007669"/>
    <property type="project" value="InterPro"/>
</dbReference>
<sequence length="557" mass="62696">MLTHLSIRNIVLVESIDIDFSAGLSIISGETGSGKSVLLDALFLVTGGRGDGSLVRHNSEKGHVTAVFENPCVQELENIFTEANFTLEECIVLRRVQFPDGRTKAYVNEQLVSVNFMRLVGSFLINIHSQHSDRALLDVNGHRKILDSYAGIDLSLREMKVLYRNWCHASNALKEYKERKKTSSKDIEFLRLAVEELQALAIQPGEENNLVEMRSKILKKERIAVELSSIMNEFQHSSSPISVVSSMLRRLERKGSEFHDLLKNIISFLNEAQDNLSDAQNEIEKSFLEVQYDAKELENIEERLFALRAMSRKYSVSIDQLPQLEKKMGEDLVDISAGNQKIVSLEQELDEARQAYDQAAQNISAKRYKFAKILEKNLMEEMPDLKLENVRFSVNITSDIKDISPDGIDKVEFYVQTNIGESFGPLIKLASGGELSRFLLAFKIVLVDQGLVPTLVFDEVDSGIGGAVSAAIGYRLKKLSKKIQLFAITHAPQVAARADKHFLVYKKNEPGNIQRVKTYITVMTLQERREEIARMLSGSHITVEARAAAEKLLDFSN</sequence>
<dbReference type="Gene3D" id="3.40.50.300">
    <property type="entry name" value="P-loop containing nucleotide triphosphate hydrolases"/>
    <property type="match status" value="2"/>
</dbReference>
<keyword evidence="13" id="KW-1185">Reference proteome</keyword>
<dbReference type="GO" id="GO:0006281">
    <property type="term" value="P:DNA repair"/>
    <property type="evidence" value="ECO:0007669"/>
    <property type="project" value="UniProtKB-KW"/>
</dbReference>
<evidence type="ECO:0000256" key="3">
    <source>
        <dbReference type="ARBA" id="ARBA00021315"/>
    </source>
</evidence>
<evidence type="ECO:0000256" key="7">
    <source>
        <dbReference type="ARBA" id="ARBA00023204"/>
    </source>
</evidence>
<accession>A0A0G3I3R7</accession>
<dbReference type="GO" id="GO:0043590">
    <property type="term" value="C:bacterial nucleoid"/>
    <property type="evidence" value="ECO:0007669"/>
    <property type="project" value="TreeGrafter"/>
</dbReference>
<evidence type="ECO:0000256" key="5">
    <source>
        <dbReference type="ARBA" id="ARBA00022763"/>
    </source>
</evidence>
<keyword evidence="6" id="KW-0067">ATP-binding</keyword>
<evidence type="ECO:0000313" key="13">
    <source>
        <dbReference type="Proteomes" id="UP000035503"/>
    </source>
</evidence>
<dbReference type="PIRSF" id="PIRSF003128">
    <property type="entry name" value="RecN"/>
    <property type="match status" value="1"/>
</dbReference>
<evidence type="ECO:0000256" key="10">
    <source>
        <dbReference type="SAM" id="Coils"/>
    </source>
</evidence>
<evidence type="ECO:0000256" key="4">
    <source>
        <dbReference type="ARBA" id="ARBA00022741"/>
    </source>
</evidence>
<dbReference type="InterPro" id="IPR003395">
    <property type="entry name" value="RecF/RecN/SMC_N"/>
</dbReference>
<dbReference type="PATRIC" id="fig|1277257.4.peg.968"/>
<evidence type="ECO:0000256" key="8">
    <source>
        <dbReference type="ARBA" id="ARBA00033408"/>
    </source>
</evidence>
<dbReference type="Pfam" id="PF02463">
    <property type="entry name" value="SMC_N"/>
    <property type="match status" value="1"/>
</dbReference>
<evidence type="ECO:0000259" key="11">
    <source>
        <dbReference type="Pfam" id="PF02463"/>
    </source>
</evidence>
<organism evidence="12 13">
    <name type="scientific">Candidatus Liberibacter africanus PTSAPSY</name>
    <dbReference type="NCBI Taxonomy" id="1277257"/>
    <lineage>
        <taxon>Bacteria</taxon>
        <taxon>Pseudomonadati</taxon>
        <taxon>Pseudomonadota</taxon>
        <taxon>Alphaproteobacteria</taxon>
        <taxon>Hyphomicrobiales</taxon>
        <taxon>Rhizobiaceae</taxon>
        <taxon>Liberibacter</taxon>
    </lineage>
</organism>
<dbReference type="EMBL" id="CP004021">
    <property type="protein sequence ID" value="AKK20511.1"/>
    <property type="molecule type" value="Genomic_DNA"/>
</dbReference>
<gene>
    <name evidence="12" type="ORF">G293_04480</name>
</gene>
<dbReference type="AlphaFoldDB" id="A0A0G3I3R7"/>
<dbReference type="PANTHER" id="PTHR11059">
    <property type="entry name" value="DNA REPAIR PROTEIN RECN"/>
    <property type="match status" value="1"/>
</dbReference>
<dbReference type="RefSeq" id="WP_047264481.1">
    <property type="nucleotide sequence ID" value="NZ_CP004021.1"/>
</dbReference>
<keyword evidence="7 9" id="KW-0234">DNA repair</keyword>
<feature type="coiled-coil region" evidence="10">
    <location>
        <begin position="262"/>
        <end position="289"/>
    </location>
</feature>
<dbReference type="SUPFAM" id="SSF52540">
    <property type="entry name" value="P-loop containing nucleoside triphosphate hydrolases"/>
    <property type="match status" value="1"/>
</dbReference>
<protein>
    <recommendedName>
        <fullName evidence="3 9">DNA repair protein RecN</fullName>
    </recommendedName>
    <alternativeName>
        <fullName evidence="8 9">Recombination protein N</fullName>
    </alternativeName>
</protein>